<dbReference type="InterPro" id="IPR029016">
    <property type="entry name" value="GAF-like_dom_sf"/>
</dbReference>
<dbReference type="InterPro" id="IPR052016">
    <property type="entry name" value="Bact_Sigma-Reg"/>
</dbReference>
<dbReference type="SMART" id="SM00065">
    <property type="entry name" value="GAF"/>
    <property type="match status" value="1"/>
</dbReference>
<evidence type="ECO:0000313" key="5">
    <source>
        <dbReference type="Proteomes" id="UP000555552"/>
    </source>
</evidence>
<dbReference type="Pfam" id="PF08448">
    <property type="entry name" value="PAS_4"/>
    <property type="match status" value="1"/>
</dbReference>
<dbReference type="SMART" id="SM00331">
    <property type="entry name" value="PP2C_SIG"/>
    <property type="match status" value="1"/>
</dbReference>
<dbReference type="InterPro" id="IPR003018">
    <property type="entry name" value="GAF"/>
</dbReference>
<dbReference type="Gene3D" id="3.30.450.20">
    <property type="entry name" value="PAS domain"/>
    <property type="match status" value="1"/>
</dbReference>
<dbReference type="PROSITE" id="PS50113">
    <property type="entry name" value="PAC"/>
    <property type="match status" value="1"/>
</dbReference>
<keyword evidence="1" id="KW-0378">Hydrolase</keyword>
<feature type="compositionally biased region" description="Basic and acidic residues" evidence="2">
    <location>
        <begin position="629"/>
        <end position="638"/>
    </location>
</feature>
<dbReference type="PANTHER" id="PTHR43156:SF2">
    <property type="entry name" value="STAGE II SPORULATION PROTEIN E"/>
    <property type="match status" value="1"/>
</dbReference>
<dbReference type="AlphaFoldDB" id="A0A849BQZ5"/>
<dbReference type="GO" id="GO:0016791">
    <property type="term" value="F:phosphatase activity"/>
    <property type="evidence" value="ECO:0007669"/>
    <property type="project" value="TreeGrafter"/>
</dbReference>
<feature type="compositionally biased region" description="Basic residues" evidence="2">
    <location>
        <begin position="654"/>
        <end position="668"/>
    </location>
</feature>
<evidence type="ECO:0000313" key="4">
    <source>
        <dbReference type="EMBL" id="NNH22934.1"/>
    </source>
</evidence>
<keyword evidence="5" id="KW-1185">Reference proteome</keyword>
<dbReference type="EMBL" id="JABEMA010000082">
    <property type="protein sequence ID" value="NNH22934.1"/>
    <property type="molecule type" value="Genomic_DNA"/>
</dbReference>
<dbReference type="InterPro" id="IPR013656">
    <property type="entry name" value="PAS_4"/>
</dbReference>
<reference evidence="4 5" key="1">
    <citation type="submission" date="2020-05" db="EMBL/GenBank/DDBJ databases">
        <title>MicrobeNet Type strains.</title>
        <authorList>
            <person name="Nicholson A.C."/>
        </authorList>
    </citation>
    <scope>NUCLEOTIDE SEQUENCE [LARGE SCALE GENOMIC DNA]</scope>
    <source>
        <strain evidence="4 5">JCM 14547</strain>
    </source>
</reference>
<dbReference type="InterPro" id="IPR001932">
    <property type="entry name" value="PPM-type_phosphatase-like_dom"/>
</dbReference>
<dbReference type="PANTHER" id="PTHR43156">
    <property type="entry name" value="STAGE II SPORULATION PROTEIN E-RELATED"/>
    <property type="match status" value="1"/>
</dbReference>
<dbReference type="Gene3D" id="3.30.450.40">
    <property type="match status" value="1"/>
</dbReference>
<gene>
    <name evidence="4" type="ORF">HLB09_07470</name>
</gene>
<dbReference type="Proteomes" id="UP000555552">
    <property type="component" value="Unassembled WGS sequence"/>
</dbReference>
<feature type="domain" description="PAC" evidence="3">
    <location>
        <begin position="87"/>
        <end position="142"/>
    </location>
</feature>
<evidence type="ECO:0000256" key="2">
    <source>
        <dbReference type="SAM" id="MobiDB-lite"/>
    </source>
</evidence>
<comment type="caution">
    <text evidence="4">The sequence shown here is derived from an EMBL/GenBank/DDBJ whole genome shotgun (WGS) entry which is preliminary data.</text>
</comment>
<dbReference type="SUPFAM" id="SSF55781">
    <property type="entry name" value="GAF domain-like"/>
    <property type="match status" value="1"/>
</dbReference>
<dbReference type="InterPro" id="IPR036457">
    <property type="entry name" value="PPM-type-like_dom_sf"/>
</dbReference>
<sequence>MRRVPEPDFRQVFDETPTPLLLLTPDLVIVAANRARLEATATTLEGTVGRGLFDVFPLNPDDPGGDGLVNLRESLAVARDTRRPHTMAIQKYDIRMPDGSYVERYWSPRNVPLLDEHGEVVLLLHRADDITEYVRAREDVRLSTERSDRLRERAEQVEADLFSRTRELEHLVADLGRATARAQLLARATSEMAATEDAEDALVRLSRLLVPVLADWCVVSLVADDRRARTARSLRVVSAWHEDPAARALVAEYAALRQSALTSDPLLEGALTSDGPQVVGERAQEHLASVLAPGRAQDLVHELEPASLVVLPLRARGRTLGVLSLVSGAARAPIGPEELATATDVAGRAGLALDNARLARRHRELAEALQRSLLSAPAQPDHTQVVVRYAPAAEAAQVGGDWYDAFLQPDGTTTLSIGDVLGHDTEAAAAMSQVRSLLRGVAVATGAGPAEVLSGVDQAMVTLQVGTTATAVVARLELPPDGPRRTALLRWSNAGHPPPVLVSADGAVRPLTAPRPELLLGVAPDAHRSTNEVLLEEGATVLLHTDGLVERRGESLQQGLDRLADVLRDLATRSPDLDSLCDDVLARMLPARPEDDVALLAVRLHPSDRPRPAEAGPVRVPDDVPDAPEVARRSRDAGARPSAGGGAAGASCRRGTRHRAAGHQRRPRPALATGDLRSRGAGACAGRAASPWRP</sequence>
<dbReference type="RefSeq" id="WP_171202766.1">
    <property type="nucleotide sequence ID" value="NZ_BAAANP010000048.1"/>
</dbReference>
<dbReference type="Pfam" id="PF01590">
    <property type="entry name" value="GAF"/>
    <property type="match status" value="1"/>
</dbReference>
<dbReference type="InterPro" id="IPR000700">
    <property type="entry name" value="PAS-assoc_C"/>
</dbReference>
<dbReference type="SUPFAM" id="SSF81606">
    <property type="entry name" value="PP2C-like"/>
    <property type="match status" value="1"/>
</dbReference>
<dbReference type="SUPFAM" id="SSF55785">
    <property type="entry name" value="PYP-like sensor domain (PAS domain)"/>
    <property type="match status" value="1"/>
</dbReference>
<feature type="region of interest" description="Disordered" evidence="2">
    <location>
        <begin position="607"/>
        <end position="694"/>
    </location>
</feature>
<proteinExistence type="predicted"/>
<dbReference type="InterPro" id="IPR035965">
    <property type="entry name" value="PAS-like_dom_sf"/>
</dbReference>
<evidence type="ECO:0000256" key="1">
    <source>
        <dbReference type="ARBA" id="ARBA00022801"/>
    </source>
</evidence>
<organism evidence="4 5">
    <name type="scientific">Pseudokineococcus marinus</name>
    <dbReference type="NCBI Taxonomy" id="351215"/>
    <lineage>
        <taxon>Bacteria</taxon>
        <taxon>Bacillati</taxon>
        <taxon>Actinomycetota</taxon>
        <taxon>Actinomycetes</taxon>
        <taxon>Kineosporiales</taxon>
        <taxon>Kineosporiaceae</taxon>
        <taxon>Pseudokineococcus</taxon>
    </lineage>
</organism>
<evidence type="ECO:0000259" key="3">
    <source>
        <dbReference type="PROSITE" id="PS50113"/>
    </source>
</evidence>
<protein>
    <submittedName>
        <fullName evidence="4">SpoIIE family protein phosphatase</fullName>
    </submittedName>
</protein>
<dbReference type="Pfam" id="PF07228">
    <property type="entry name" value="SpoIIE"/>
    <property type="match status" value="1"/>
</dbReference>
<name>A0A849BQZ5_9ACTN</name>
<feature type="compositionally biased region" description="Low complexity" evidence="2">
    <location>
        <begin position="679"/>
        <end position="694"/>
    </location>
</feature>
<dbReference type="Gene3D" id="3.60.40.10">
    <property type="entry name" value="PPM-type phosphatase domain"/>
    <property type="match status" value="1"/>
</dbReference>
<accession>A0A849BQZ5</accession>